<evidence type="ECO:0000313" key="8">
    <source>
        <dbReference type="Proteomes" id="UP000193303"/>
    </source>
</evidence>
<dbReference type="FunFam" id="3.40.50.300:FF:000006">
    <property type="entry name" value="DNA-binding transcriptional regulator NtrC"/>
    <property type="match status" value="1"/>
</dbReference>
<dbReference type="GO" id="GO:0006355">
    <property type="term" value="P:regulation of DNA-templated transcription"/>
    <property type="evidence" value="ECO:0007669"/>
    <property type="project" value="InterPro"/>
</dbReference>
<dbReference type="Gene3D" id="3.30.1380.20">
    <property type="entry name" value="Trafficking protein particle complex subunit 3"/>
    <property type="match status" value="1"/>
</dbReference>
<dbReference type="InterPro" id="IPR003593">
    <property type="entry name" value="AAA+_ATPase"/>
</dbReference>
<keyword evidence="1" id="KW-0547">Nucleotide-binding</keyword>
<keyword evidence="4" id="KW-0238">DNA-binding</keyword>
<evidence type="ECO:0000313" key="7">
    <source>
        <dbReference type="EMBL" id="OSI14588.1"/>
    </source>
</evidence>
<organism evidence="7 8">
    <name type="scientific">Neisseria dumasiana</name>
    <dbReference type="NCBI Taxonomy" id="1931275"/>
    <lineage>
        <taxon>Bacteria</taxon>
        <taxon>Pseudomonadati</taxon>
        <taxon>Pseudomonadota</taxon>
        <taxon>Betaproteobacteria</taxon>
        <taxon>Neisseriales</taxon>
        <taxon>Neisseriaceae</taxon>
        <taxon>Neisseria</taxon>
    </lineage>
</organism>
<dbReference type="SUPFAM" id="SSF46689">
    <property type="entry name" value="Homeodomain-like"/>
    <property type="match status" value="1"/>
</dbReference>
<dbReference type="SUPFAM" id="SSF111126">
    <property type="entry name" value="Ligand-binding domain in the NO signalling and Golgi transport"/>
    <property type="match status" value="1"/>
</dbReference>
<dbReference type="InterPro" id="IPR004096">
    <property type="entry name" value="V4R"/>
</dbReference>
<reference evidence="8" key="1">
    <citation type="submission" date="2017-01" db="EMBL/GenBank/DDBJ databases">
        <authorList>
            <person name="Mah S.A."/>
            <person name="Swanson W.J."/>
            <person name="Moy G.W."/>
            <person name="Vacquier V.D."/>
        </authorList>
    </citation>
    <scope>NUCLEOTIDE SEQUENCE [LARGE SCALE GENOMIC DNA]</scope>
    <source>
        <strain evidence="8">124861</strain>
    </source>
</reference>
<dbReference type="STRING" id="1931275.BV914_09140"/>
<name>A0A1X3D3Y1_9NEIS</name>
<evidence type="ECO:0000256" key="4">
    <source>
        <dbReference type="ARBA" id="ARBA00023125"/>
    </source>
</evidence>
<dbReference type="Pfam" id="PF06505">
    <property type="entry name" value="XylR_N"/>
    <property type="match status" value="1"/>
</dbReference>
<dbReference type="SUPFAM" id="SSF52540">
    <property type="entry name" value="P-loop containing nucleoside triphosphate hydrolases"/>
    <property type="match status" value="1"/>
</dbReference>
<accession>A0A1X3D3Y1</accession>
<dbReference type="InterPro" id="IPR002078">
    <property type="entry name" value="Sigma_54_int"/>
</dbReference>
<dbReference type="SMART" id="SM00382">
    <property type="entry name" value="AAA"/>
    <property type="match status" value="1"/>
</dbReference>
<keyword evidence="3" id="KW-0805">Transcription regulation</keyword>
<gene>
    <name evidence="7" type="ORF">BV912_12495</name>
</gene>
<comment type="caution">
    <text evidence="7">The sequence shown here is derived from an EMBL/GenBank/DDBJ whole genome shotgun (WGS) entry which is preliminary data.</text>
</comment>
<dbReference type="CDD" id="cd00009">
    <property type="entry name" value="AAA"/>
    <property type="match status" value="1"/>
</dbReference>
<dbReference type="PROSITE" id="PS50045">
    <property type="entry name" value="SIGMA54_INTERACT_4"/>
    <property type="match status" value="1"/>
</dbReference>
<dbReference type="PROSITE" id="PS00675">
    <property type="entry name" value="SIGMA54_INTERACT_1"/>
    <property type="match status" value="1"/>
</dbReference>
<dbReference type="Pfam" id="PF02830">
    <property type="entry name" value="V4R"/>
    <property type="match status" value="1"/>
</dbReference>
<dbReference type="PRINTS" id="PR01590">
    <property type="entry name" value="HTHFIS"/>
</dbReference>
<dbReference type="Gene3D" id="1.10.8.60">
    <property type="match status" value="1"/>
</dbReference>
<dbReference type="Pfam" id="PF02954">
    <property type="entry name" value="HTH_8"/>
    <property type="match status" value="1"/>
</dbReference>
<evidence type="ECO:0000256" key="1">
    <source>
        <dbReference type="ARBA" id="ARBA00022741"/>
    </source>
</evidence>
<dbReference type="PROSITE" id="PS00688">
    <property type="entry name" value="SIGMA54_INTERACT_3"/>
    <property type="match status" value="1"/>
</dbReference>
<dbReference type="InterPro" id="IPR025662">
    <property type="entry name" value="Sigma_54_int_dom_ATP-bd_1"/>
</dbReference>
<dbReference type="GO" id="GO:0005524">
    <property type="term" value="F:ATP binding"/>
    <property type="evidence" value="ECO:0007669"/>
    <property type="project" value="UniProtKB-KW"/>
</dbReference>
<evidence type="ECO:0000256" key="2">
    <source>
        <dbReference type="ARBA" id="ARBA00022840"/>
    </source>
</evidence>
<dbReference type="Gene3D" id="1.10.10.60">
    <property type="entry name" value="Homeodomain-like"/>
    <property type="match status" value="1"/>
</dbReference>
<dbReference type="InterPro" id="IPR024096">
    <property type="entry name" value="NO_sig/Golgi_transp_ligand-bd"/>
</dbReference>
<keyword evidence="2" id="KW-0067">ATP-binding</keyword>
<dbReference type="GO" id="GO:0043565">
    <property type="term" value="F:sequence-specific DNA binding"/>
    <property type="evidence" value="ECO:0007669"/>
    <property type="project" value="InterPro"/>
</dbReference>
<proteinExistence type="predicted"/>
<sequence>MRNKEQNLPGQDLIDAIKFDVDNGKIWFYEQRMLLSHAYALWLFREDLVESLGMESAKRFFMRYGYYAGVQDAEIAKKIRPGSSLREAFLAGPQLHSIRGMVKVTLVELELCAEKGRFYGVFQWEGSFEVAYHKKKYGISKEPVCWALLGYASGYSSYFMGIPIAFKETQCESMGHACCLITGKPMSEWEDTTDLERSMLPDPVSEELFGLRHELDMLKNRKLNDLLKEGNYFDVIGESPAFRQVCHMLRKAAQSKVTVLLEGETGVGKEAFAKGLHVASNRSGQPFVAVNCACIPPDLIESELFGVERGAFTGAGQSKPGKFERADKGTIFLDEVVELSPRAQAALLRVLQEGELERVGGTQVRKIDVRVVAATNETLADAVAAGKFRADLYYRLNTFPVYIPPLRERHQDIPLLIKYFLEKYSAEHQKRILGISDQGRELLLQHQWPGNIRELENVIERGVILTEHNHVIEAQNLFPNFKPVSGNFGISDGTLSAPAAAAPQGGRHAYIQQLLEQGFDLEEWIADILREAVVQSKGNISEASRKLNISRATLAYQLKKYNLPVK</sequence>
<dbReference type="InterPro" id="IPR025944">
    <property type="entry name" value="Sigma_54_int_dom_CS"/>
</dbReference>
<dbReference type="InterPro" id="IPR025943">
    <property type="entry name" value="Sigma_54_int_dom_ATP-bd_2"/>
</dbReference>
<dbReference type="PANTHER" id="PTHR32071">
    <property type="entry name" value="TRANSCRIPTIONAL REGULATORY PROTEIN"/>
    <property type="match status" value="1"/>
</dbReference>
<dbReference type="PROSITE" id="PS00676">
    <property type="entry name" value="SIGMA54_INTERACT_2"/>
    <property type="match status" value="1"/>
</dbReference>
<dbReference type="InterPro" id="IPR009057">
    <property type="entry name" value="Homeodomain-like_sf"/>
</dbReference>
<dbReference type="Pfam" id="PF25601">
    <property type="entry name" value="AAA_lid_14"/>
    <property type="match status" value="1"/>
</dbReference>
<dbReference type="InterPro" id="IPR058031">
    <property type="entry name" value="AAA_lid_NorR"/>
</dbReference>
<dbReference type="RefSeq" id="WP_085360934.1">
    <property type="nucleotide sequence ID" value="NZ_MTAB01000059.1"/>
</dbReference>
<dbReference type="InterPro" id="IPR002197">
    <property type="entry name" value="HTH_Fis"/>
</dbReference>
<dbReference type="SMART" id="SM00989">
    <property type="entry name" value="V4R"/>
    <property type="match status" value="1"/>
</dbReference>
<evidence type="ECO:0000259" key="6">
    <source>
        <dbReference type="PROSITE" id="PS50045"/>
    </source>
</evidence>
<dbReference type="InterPro" id="IPR027417">
    <property type="entry name" value="P-loop_NTPase"/>
</dbReference>
<dbReference type="AlphaFoldDB" id="A0A1X3D3Y1"/>
<dbReference type="Pfam" id="PF00158">
    <property type="entry name" value="Sigma54_activat"/>
    <property type="match status" value="1"/>
</dbReference>
<dbReference type="Proteomes" id="UP000193303">
    <property type="component" value="Unassembled WGS sequence"/>
</dbReference>
<dbReference type="InterPro" id="IPR010523">
    <property type="entry name" value="XylR_N"/>
</dbReference>
<dbReference type="EMBL" id="MTAB01000059">
    <property type="protein sequence ID" value="OSI14588.1"/>
    <property type="molecule type" value="Genomic_DNA"/>
</dbReference>
<evidence type="ECO:0000256" key="3">
    <source>
        <dbReference type="ARBA" id="ARBA00023015"/>
    </source>
</evidence>
<dbReference type="Gene3D" id="3.40.50.300">
    <property type="entry name" value="P-loop containing nucleotide triphosphate hydrolases"/>
    <property type="match status" value="1"/>
</dbReference>
<dbReference type="OrthoDB" id="3516932at2"/>
<protein>
    <submittedName>
        <fullName evidence="7">Sigma-54-dependent Fis family transcriptional regulator</fullName>
    </submittedName>
</protein>
<evidence type="ECO:0000256" key="5">
    <source>
        <dbReference type="ARBA" id="ARBA00023163"/>
    </source>
</evidence>
<feature type="domain" description="Sigma-54 factor interaction" evidence="6">
    <location>
        <begin position="235"/>
        <end position="464"/>
    </location>
</feature>
<keyword evidence="5" id="KW-0804">Transcription</keyword>